<organism evidence="3 4">
    <name type="scientific">Saccharospirillum salsuginis</name>
    <dbReference type="NCBI Taxonomy" id="418750"/>
    <lineage>
        <taxon>Bacteria</taxon>
        <taxon>Pseudomonadati</taxon>
        <taxon>Pseudomonadota</taxon>
        <taxon>Gammaproteobacteria</taxon>
        <taxon>Oceanospirillales</taxon>
        <taxon>Saccharospirillaceae</taxon>
        <taxon>Saccharospirillum</taxon>
    </lineage>
</organism>
<dbReference type="EMBL" id="BMXR01000002">
    <property type="protein sequence ID" value="GGX43066.1"/>
    <property type="molecule type" value="Genomic_DNA"/>
</dbReference>
<gene>
    <name evidence="3" type="ORF">GCM10007392_07200</name>
</gene>
<reference evidence="3" key="2">
    <citation type="submission" date="2020-09" db="EMBL/GenBank/DDBJ databases">
        <authorList>
            <person name="Sun Q."/>
            <person name="Kim S."/>
        </authorList>
    </citation>
    <scope>NUCLEOTIDE SEQUENCE</scope>
    <source>
        <strain evidence="3">KCTC 22169</strain>
    </source>
</reference>
<feature type="compositionally biased region" description="Basic and acidic residues" evidence="1">
    <location>
        <begin position="9"/>
        <end position="21"/>
    </location>
</feature>
<reference evidence="3" key="1">
    <citation type="journal article" date="2014" name="Int. J. Syst. Evol. Microbiol.">
        <title>Complete genome sequence of Corynebacterium casei LMG S-19264T (=DSM 44701T), isolated from a smear-ripened cheese.</title>
        <authorList>
            <consortium name="US DOE Joint Genome Institute (JGI-PGF)"/>
            <person name="Walter F."/>
            <person name="Albersmeier A."/>
            <person name="Kalinowski J."/>
            <person name="Ruckert C."/>
        </authorList>
    </citation>
    <scope>NUCLEOTIDE SEQUENCE</scope>
    <source>
        <strain evidence="3">KCTC 22169</strain>
    </source>
</reference>
<name>A0A918N799_9GAMM</name>
<evidence type="ECO:0000256" key="2">
    <source>
        <dbReference type="SAM" id="Phobius"/>
    </source>
</evidence>
<protein>
    <submittedName>
        <fullName evidence="3">Uncharacterized protein</fullName>
    </submittedName>
</protein>
<feature type="transmembrane region" description="Helical" evidence="2">
    <location>
        <begin position="68"/>
        <end position="86"/>
    </location>
</feature>
<sequence>MTTDTDDSPEWRRQIRVERSTSEPSDPVDAAYFRLYRMLEEPLPVTAPKDLADRVVRRRSRAIRWNRLQWAVLAVLSVGVGVYGLALSLSSLANTAGAPMMVMPRIEWPLVVFACLAILAGVGWVGRRHGDD</sequence>
<dbReference type="Proteomes" id="UP000626148">
    <property type="component" value="Unassembled WGS sequence"/>
</dbReference>
<feature type="region of interest" description="Disordered" evidence="1">
    <location>
        <begin position="1"/>
        <end position="25"/>
    </location>
</feature>
<dbReference type="AlphaFoldDB" id="A0A918N799"/>
<proteinExistence type="predicted"/>
<keyword evidence="2" id="KW-0472">Membrane</keyword>
<keyword evidence="2" id="KW-0812">Transmembrane</keyword>
<feature type="transmembrane region" description="Helical" evidence="2">
    <location>
        <begin position="106"/>
        <end position="126"/>
    </location>
</feature>
<keyword evidence="2" id="KW-1133">Transmembrane helix</keyword>
<comment type="caution">
    <text evidence="3">The sequence shown here is derived from an EMBL/GenBank/DDBJ whole genome shotgun (WGS) entry which is preliminary data.</text>
</comment>
<accession>A0A918N799</accession>
<evidence type="ECO:0000313" key="4">
    <source>
        <dbReference type="Proteomes" id="UP000626148"/>
    </source>
</evidence>
<evidence type="ECO:0000313" key="3">
    <source>
        <dbReference type="EMBL" id="GGX43066.1"/>
    </source>
</evidence>
<keyword evidence="4" id="KW-1185">Reference proteome</keyword>
<dbReference type="RefSeq" id="WP_189607132.1">
    <property type="nucleotide sequence ID" value="NZ_BMXR01000002.1"/>
</dbReference>
<evidence type="ECO:0000256" key="1">
    <source>
        <dbReference type="SAM" id="MobiDB-lite"/>
    </source>
</evidence>